<dbReference type="AlphaFoldDB" id="A0A381DKG5"/>
<feature type="region of interest" description="Disordered" evidence="1">
    <location>
        <begin position="662"/>
        <end position="721"/>
    </location>
</feature>
<evidence type="ECO:0000256" key="1">
    <source>
        <dbReference type="SAM" id="MobiDB-lite"/>
    </source>
</evidence>
<dbReference type="OrthoDB" id="5314063at2"/>
<dbReference type="Proteomes" id="UP000254920">
    <property type="component" value="Unassembled WGS sequence"/>
</dbReference>
<gene>
    <name evidence="2" type="primary">ompR_2</name>
    <name evidence="2" type="ORF">NCTC12475_01410</name>
</gene>
<keyword evidence="3" id="KW-1185">Reference proteome</keyword>
<name>A0A381DKG5_9BACT</name>
<sequence length="767" mass="88217">MNISSLSSSDIKVDTTFSQPLPKISKQELEEANRIIKVNDVSLSVQEYERRQTGLINATYGMIYSDINATMSNVKINYIVNKEEINFRDNVSFLPGQYGGIKNEFDINYSMLFKHSTISNNGYDGGIIYNSSFARQTAGYFSLPNHEALYNATFGMSMDFSIEELNKNINDNLQTTQIGDEEGYIKTYERDKYFGLIDSNVTYDEYKNLSKAMLDTKPLNLNSYANSNLLKTPYGEVTIFYDEFDDNDKLGFGTFSSNSLLFNFDSNGDGIVDANDKLFNKLKVRGYDINGNEKIAKLSDVMPSINLRDFINNDIINYNDKYIDEHNSKYPHQKIDKSKLDYRLSYNASNPYTKFKAEYRYEMIEEKELNKFFEMYANEDGWVDLTNNHNAIFNKNSAFHNFAYMKKDLNGELSLSEFNPIFSDKKLDKDFSYTNYQKQNFMKFYDDYYKELNSHNKNIEWLSKNLKDYDVKDADIYIDKLKDIKSPYLIAMENEFKEATGLDFSLENLNKVKQAFDINKAKTANALKDTDSVVAMKLNKNGSITLKFNSGRQIVVNELYSDTGKLLGDKDKQVSVNLKAKNMNEDELNLLVSTKSDSIGIKTENNRYQTLKDLGVKSIKKLSNNKFILYLQDNTFITTKELYNITYIDRFLNDSSGLNNNSNSLNKNSNNNNSNLNLNDNNSNSLNLNNNLNFKNNLNNNNNLNSNLNNHNKLNSNNNINNSINNNGLNLDNNSSNLNNLSLNLNNTTNKTIHPKDMFYRKVDVRV</sequence>
<evidence type="ECO:0000313" key="3">
    <source>
        <dbReference type="Proteomes" id="UP000254920"/>
    </source>
</evidence>
<accession>A0A381DKG5</accession>
<protein>
    <submittedName>
        <fullName evidence="2">Response regulator</fullName>
    </submittedName>
</protein>
<dbReference type="GeneID" id="93090058"/>
<proteinExistence type="predicted"/>
<dbReference type="RefSeq" id="WP_089181955.1">
    <property type="nucleotide sequence ID" value="NZ_CP043427.1"/>
</dbReference>
<evidence type="ECO:0000313" key="2">
    <source>
        <dbReference type="EMBL" id="SUX11194.1"/>
    </source>
</evidence>
<reference evidence="2 3" key="1">
    <citation type="submission" date="2018-06" db="EMBL/GenBank/DDBJ databases">
        <authorList>
            <consortium name="Pathogen Informatics"/>
            <person name="Doyle S."/>
        </authorList>
    </citation>
    <scope>NUCLEOTIDE SEQUENCE [LARGE SCALE GENOMIC DNA]</scope>
    <source>
        <strain evidence="2 3">NCTC12475</strain>
    </source>
</reference>
<dbReference type="EMBL" id="UFVD01000001">
    <property type="protein sequence ID" value="SUX11194.1"/>
    <property type="molecule type" value="Genomic_DNA"/>
</dbReference>
<organism evidence="2 3">
    <name type="scientific">Campylobacter sputorum subsp. sputorum</name>
    <dbReference type="NCBI Taxonomy" id="32024"/>
    <lineage>
        <taxon>Bacteria</taxon>
        <taxon>Pseudomonadati</taxon>
        <taxon>Campylobacterota</taxon>
        <taxon>Epsilonproteobacteria</taxon>
        <taxon>Campylobacterales</taxon>
        <taxon>Campylobacteraceae</taxon>
        <taxon>Campylobacter</taxon>
    </lineage>
</organism>